<sequence length="113" mass="12898">MDLLLIELLLWGGLVFFFWALKDGLGHIETDIESLSVLDKSRSAGKRPAGAPFIRPERVFEPIGSYQDTQIHRYAVINGRTCQFDRVCPAQSKMMLAEDEYYVAPGLVYRECR</sequence>
<accession>A0A0C2BX23</accession>
<reference evidence="1 2" key="1">
    <citation type="submission" date="2014-12" db="EMBL/GenBank/DDBJ databases">
        <title>Denitrispirillum autotrophicum gen. nov., sp. nov., Denitrifying, Facultatively Autotrophic Bacteria Isolated from Rice Paddy Soil.</title>
        <authorList>
            <person name="Ishii S."/>
            <person name="Ashida N."/>
            <person name="Ohno H."/>
            <person name="Otsuka S."/>
            <person name="Yokota A."/>
            <person name="Senoo K."/>
        </authorList>
    </citation>
    <scope>NUCLEOTIDE SEQUENCE [LARGE SCALE GENOMIC DNA]</scope>
    <source>
        <strain evidence="1 2">TSA66</strain>
    </source>
</reference>
<dbReference type="Proteomes" id="UP000031572">
    <property type="component" value="Unassembled WGS sequence"/>
</dbReference>
<organism evidence="1 2">
    <name type="scientific">Noviherbaspirillum autotrophicum</name>
    <dbReference type="NCBI Taxonomy" id="709839"/>
    <lineage>
        <taxon>Bacteria</taxon>
        <taxon>Pseudomonadati</taxon>
        <taxon>Pseudomonadota</taxon>
        <taxon>Betaproteobacteria</taxon>
        <taxon>Burkholderiales</taxon>
        <taxon>Oxalobacteraceae</taxon>
        <taxon>Noviherbaspirillum</taxon>
    </lineage>
</organism>
<dbReference type="AlphaFoldDB" id="A0A0C2BX23"/>
<keyword evidence="2" id="KW-1185">Reference proteome</keyword>
<proteinExistence type="predicted"/>
<name>A0A0C2BX23_9BURK</name>
<evidence type="ECO:0000313" key="2">
    <source>
        <dbReference type="Proteomes" id="UP000031572"/>
    </source>
</evidence>
<dbReference type="RefSeq" id="WP_040041248.1">
    <property type="nucleotide sequence ID" value="NZ_JWJG01000028.1"/>
</dbReference>
<comment type="caution">
    <text evidence="1">The sequence shown here is derived from an EMBL/GenBank/DDBJ whole genome shotgun (WGS) entry which is preliminary data.</text>
</comment>
<gene>
    <name evidence="1" type="ORF">TSA66_19930</name>
</gene>
<dbReference type="EMBL" id="JWJG01000028">
    <property type="protein sequence ID" value="KIF82571.1"/>
    <property type="molecule type" value="Genomic_DNA"/>
</dbReference>
<evidence type="ECO:0000313" key="1">
    <source>
        <dbReference type="EMBL" id="KIF82571.1"/>
    </source>
</evidence>
<protein>
    <submittedName>
        <fullName evidence="1">Uncharacterized protein</fullName>
    </submittedName>
</protein>
<dbReference type="OrthoDB" id="8779117at2"/>